<dbReference type="PROSITE" id="PS00101">
    <property type="entry name" value="HEXAPEP_TRANSFERASES"/>
    <property type="match status" value="1"/>
</dbReference>
<dbReference type="InterPro" id="IPR029098">
    <property type="entry name" value="Acetyltransf_C"/>
</dbReference>
<dbReference type="GO" id="GO:0008780">
    <property type="term" value="F:acyl-[acyl-carrier-protein]-UDP-N-acetylglucosamine O-acyltransferase activity"/>
    <property type="evidence" value="ECO:0007669"/>
    <property type="project" value="UniProtKB-UniRule"/>
</dbReference>
<keyword evidence="6 8" id="KW-0443">Lipid metabolism</keyword>
<keyword evidence="1 8" id="KW-0963">Cytoplasm</keyword>
<dbReference type="GO" id="GO:0005737">
    <property type="term" value="C:cytoplasm"/>
    <property type="evidence" value="ECO:0007669"/>
    <property type="project" value="UniProtKB-SubCell"/>
</dbReference>
<dbReference type="Pfam" id="PF13720">
    <property type="entry name" value="Acetyltransf_11"/>
    <property type="match status" value="1"/>
</dbReference>
<dbReference type="InterPro" id="IPR001451">
    <property type="entry name" value="Hexapep"/>
</dbReference>
<protein>
    <recommendedName>
        <fullName evidence="8">Acyl-[acyl-carrier-protein]--UDP-N-acetylglucosamine O-acyltransferase</fullName>
        <shortName evidence="8">UDP-N-acetylglucosamine acyltransferase</shortName>
        <ecNumber evidence="8">2.3.1.129</ecNumber>
    </recommendedName>
</protein>
<gene>
    <name evidence="8" type="primary">lpxA</name>
    <name evidence="10" type="ORF">SAMN04488516_10498</name>
</gene>
<dbReference type="Gene3D" id="1.20.1180.10">
    <property type="entry name" value="Udp N-acetylglucosamine O-acyltransferase, C-terminal domain"/>
    <property type="match status" value="1"/>
</dbReference>
<dbReference type="PIRSF" id="PIRSF000456">
    <property type="entry name" value="UDP-GlcNAc_acltr"/>
    <property type="match status" value="1"/>
</dbReference>
<dbReference type="UniPathway" id="UPA00359">
    <property type="reaction ID" value="UER00477"/>
</dbReference>
<sequence>MIDIHPTAIVSKNAVLGENIKIGPYVIIEDKVEIGNNCQIDAFAQIKSYTKLGSNNHIFSYAFVGEIPQDLKFKGEESWLIIGDNNKIREYTTLHRGTEEGGGITKVGSDCLFMAYSHVAHDCQIGDGVILANCATLAGHVVVGDYATIGGLSAVHQFVHIGKYAFIGGKTGVAQDVPPYMLVAGERAKAYGPNIIGLKRKGFLREEIYALKKASYILWQSGLTQEQAILKMKEELGQYKTVLELIKFIQDSKRGIISFSKDK</sequence>
<dbReference type="HAMAP" id="MF_00387">
    <property type="entry name" value="LpxA"/>
    <property type="match status" value="1"/>
</dbReference>
<dbReference type="STRING" id="206665.SAMN04488516_10498"/>
<keyword evidence="4 8" id="KW-0808">Transferase</keyword>
<dbReference type="RefSeq" id="WP_092064865.1">
    <property type="nucleotide sequence ID" value="NZ_FNIN01000004.1"/>
</dbReference>
<evidence type="ECO:0000313" key="10">
    <source>
        <dbReference type="EMBL" id="SDN67205.1"/>
    </source>
</evidence>
<dbReference type="GO" id="GO:0016020">
    <property type="term" value="C:membrane"/>
    <property type="evidence" value="ECO:0007669"/>
    <property type="project" value="GOC"/>
</dbReference>
<dbReference type="SUPFAM" id="SSF51161">
    <property type="entry name" value="Trimeric LpxA-like enzymes"/>
    <property type="match status" value="1"/>
</dbReference>
<dbReference type="InterPro" id="IPR011004">
    <property type="entry name" value="Trimer_LpxA-like_sf"/>
</dbReference>
<dbReference type="InterPro" id="IPR037157">
    <property type="entry name" value="Acetyltransf_C_sf"/>
</dbReference>
<keyword evidence="3 8" id="KW-0441">Lipid A biosynthesis</keyword>
<proteinExistence type="inferred from homology"/>
<dbReference type="PANTHER" id="PTHR43480:SF1">
    <property type="entry name" value="ACYL-[ACYL-CARRIER-PROTEIN]--UDP-N-ACETYLGLUCOSAMINE O-ACYLTRANSFERASE, MITOCHONDRIAL-RELATED"/>
    <property type="match status" value="1"/>
</dbReference>
<dbReference type="OrthoDB" id="9807278at2"/>
<comment type="function">
    <text evidence="8">Involved in the biosynthesis of lipid A, a phosphorylated glycolipid that anchors the lipopolysaccharide to the outer membrane of the cell.</text>
</comment>
<dbReference type="InterPro" id="IPR010137">
    <property type="entry name" value="Lipid_A_LpxA"/>
</dbReference>
<dbReference type="PANTHER" id="PTHR43480">
    <property type="entry name" value="ACYL-[ACYL-CARRIER-PROTEIN]--UDP-N-ACETYLGLUCOSAMINE O-ACYLTRANSFERASE"/>
    <property type="match status" value="1"/>
</dbReference>
<evidence type="ECO:0000256" key="3">
    <source>
        <dbReference type="ARBA" id="ARBA00022556"/>
    </source>
</evidence>
<evidence type="ECO:0000256" key="5">
    <source>
        <dbReference type="ARBA" id="ARBA00022737"/>
    </source>
</evidence>
<evidence type="ECO:0000256" key="1">
    <source>
        <dbReference type="ARBA" id="ARBA00022490"/>
    </source>
</evidence>
<comment type="pathway">
    <text evidence="8">Glycolipid biosynthesis; lipid IV(A) biosynthesis; lipid IV(A) from (3R)-3-hydroxytetradecanoyl-[acyl-carrier-protein] and UDP-N-acetyl-alpha-D-glucosamine: step 1/6.</text>
</comment>
<keyword evidence="7 8" id="KW-0012">Acyltransferase</keyword>
<dbReference type="EC" id="2.3.1.129" evidence="8"/>
<accession>A0A1H0DAR1</accession>
<keyword evidence="11" id="KW-1185">Reference proteome</keyword>
<comment type="similarity">
    <text evidence="8">Belongs to the transferase hexapeptide repeat family. LpxA subfamily.</text>
</comment>
<evidence type="ECO:0000256" key="6">
    <source>
        <dbReference type="ARBA" id="ARBA00023098"/>
    </source>
</evidence>
<evidence type="ECO:0000259" key="9">
    <source>
        <dbReference type="Pfam" id="PF13720"/>
    </source>
</evidence>
<dbReference type="NCBIfam" id="NF003657">
    <property type="entry name" value="PRK05289.1"/>
    <property type="match status" value="1"/>
</dbReference>
<comment type="catalytic activity">
    <reaction evidence="8">
        <text>a (3R)-hydroxyacyl-[ACP] + UDP-N-acetyl-alpha-D-glucosamine = a UDP-3-O-[(3R)-3-hydroxyacyl]-N-acetyl-alpha-D-glucosamine + holo-[ACP]</text>
        <dbReference type="Rhea" id="RHEA:67812"/>
        <dbReference type="Rhea" id="RHEA-COMP:9685"/>
        <dbReference type="Rhea" id="RHEA-COMP:9945"/>
        <dbReference type="ChEBI" id="CHEBI:57705"/>
        <dbReference type="ChEBI" id="CHEBI:64479"/>
        <dbReference type="ChEBI" id="CHEBI:78827"/>
        <dbReference type="ChEBI" id="CHEBI:173225"/>
        <dbReference type="EC" id="2.3.1.129"/>
    </reaction>
</comment>
<dbReference type="Pfam" id="PF00132">
    <property type="entry name" value="Hexapep"/>
    <property type="match status" value="1"/>
</dbReference>
<dbReference type="GO" id="GO:0009245">
    <property type="term" value="P:lipid A biosynthetic process"/>
    <property type="evidence" value="ECO:0007669"/>
    <property type="project" value="UniProtKB-UniRule"/>
</dbReference>
<keyword evidence="5 8" id="KW-0677">Repeat</keyword>
<evidence type="ECO:0000256" key="7">
    <source>
        <dbReference type="ARBA" id="ARBA00023315"/>
    </source>
</evidence>
<name>A0A1H0DAR1_9BACT</name>
<evidence type="ECO:0000256" key="8">
    <source>
        <dbReference type="HAMAP-Rule" id="MF_00387"/>
    </source>
</evidence>
<comment type="subunit">
    <text evidence="8">Homotrimer.</text>
</comment>
<dbReference type="AlphaFoldDB" id="A0A1H0DAR1"/>
<dbReference type="EMBL" id="FNIN01000004">
    <property type="protein sequence ID" value="SDN67205.1"/>
    <property type="molecule type" value="Genomic_DNA"/>
</dbReference>
<dbReference type="CDD" id="cd03351">
    <property type="entry name" value="LbH_UDP-GlcNAc_AT"/>
    <property type="match status" value="1"/>
</dbReference>
<feature type="domain" description="UDP N-acetylglucosamine O-acyltransferase C-terminal" evidence="9">
    <location>
        <begin position="176"/>
        <end position="257"/>
    </location>
</feature>
<comment type="subcellular location">
    <subcellularLocation>
        <location evidence="8">Cytoplasm</location>
    </subcellularLocation>
</comment>
<dbReference type="Proteomes" id="UP000199602">
    <property type="component" value="Unassembled WGS sequence"/>
</dbReference>
<keyword evidence="2 8" id="KW-0444">Lipid biosynthesis</keyword>
<evidence type="ECO:0000256" key="2">
    <source>
        <dbReference type="ARBA" id="ARBA00022516"/>
    </source>
</evidence>
<dbReference type="InterPro" id="IPR018357">
    <property type="entry name" value="Hexapep_transf_CS"/>
</dbReference>
<organism evidence="10 11">
    <name type="scientific">Desulfonauticus submarinus</name>
    <dbReference type="NCBI Taxonomy" id="206665"/>
    <lineage>
        <taxon>Bacteria</taxon>
        <taxon>Pseudomonadati</taxon>
        <taxon>Thermodesulfobacteriota</taxon>
        <taxon>Desulfovibrionia</taxon>
        <taxon>Desulfovibrionales</taxon>
        <taxon>Desulfonauticaceae</taxon>
        <taxon>Desulfonauticus</taxon>
    </lineage>
</organism>
<evidence type="ECO:0000313" key="11">
    <source>
        <dbReference type="Proteomes" id="UP000199602"/>
    </source>
</evidence>
<evidence type="ECO:0000256" key="4">
    <source>
        <dbReference type="ARBA" id="ARBA00022679"/>
    </source>
</evidence>
<dbReference type="NCBIfam" id="TIGR01852">
    <property type="entry name" value="lipid_A_lpxA"/>
    <property type="match status" value="1"/>
</dbReference>
<dbReference type="Gene3D" id="2.160.10.10">
    <property type="entry name" value="Hexapeptide repeat proteins"/>
    <property type="match status" value="1"/>
</dbReference>
<reference evidence="10 11" key="1">
    <citation type="submission" date="2016-10" db="EMBL/GenBank/DDBJ databases">
        <authorList>
            <person name="de Groot N.N."/>
        </authorList>
    </citation>
    <scope>NUCLEOTIDE SEQUENCE [LARGE SCALE GENOMIC DNA]</scope>
    <source>
        <strain evidence="10 11">DSM 15269</strain>
    </source>
</reference>